<dbReference type="InterPro" id="IPR047187">
    <property type="entry name" value="SF1_C_Upf1"/>
</dbReference>
<evidence type="ECO:0000313" key="2">
    <source>
        <dbReference type="EMBL" id="MBD7913047.1"/>
    </source>
</evidence>
<reference evidence="2 3" key="1">
    <citation type="submission" date="2020-08" db="EMBL/GenBank/DDBJ databases">
        <title>A Genomic Blueprint of the Chicken Gut Microbiome.</title>
        <authorList>
            <person name="Gilroy R."/>
            <person name="Ravi A."/>
            <person name="Getino M."/>
            <person name="Pursley I."/>
            <person name="Horton D.L."/>
            <person name="Alikhan N.-F."/>
            <person name="Baker D."/>
            <person name="Gharbi K."/>
            <person name="Hall N."/>
            <person name="Watson M."/>
            <person name="Adriaenssens E.M."/>
            <person name="Foster-Nyarko E."/>
            <person name="Jarju S."/>
            <person name="Secka A."/>
            <person name="Antonio M."/>
            <person name="Oren A."/>
            <person name="Chaudhuri R."/>
            <person name="La Ragione R.M."/>
            <person name="Hildebrand F."/>
            <person name="Pallen M.J."/>
        </authorList>
    </citation>
    <scope>NUCLEOTIDE SEQUENCE [LARGE SCALE GENOMIC DNA]</scope>
    <source>
        <strain evidence="2 3">Sa3CVN1</strain>
    </source>
</reference>
<accession>A0ABR8PY01</accession>
<proteinExistence type="predicted"/>
<dbReference type="SMART" id="SM00220">
    <property type="entry name" value="S_TKc"/>
    <property type="match status" value="1"/>
</dbReference>
<protein>
    <submittedName>
        <fullName evidence="2">Protein kinase</fullName>
    </submittedName>
</protein>
<dbReference type="InterPro" id="IPR027417">
    <property type="entry name" value="P-loop_NTPase"/>
</dbReference>
<feature type="domain" description="Protein kinase" evidence="1">
    <location>
        <begin position="9"/>
        <end position="264"/>
    </location>
</feature>
<dbReference type="CDD" id="cd14014">
    <property type="entry name" value="STKc_PknB_like"/>
    <property type="match status" value="1"/>
</dbReference>
<name>A0ABR8PY01_9CLOT</name>
<dbReference type="Proteomes" id="UP000627781">
    <property type="component" value="Unassembled WGS sequence"/>
</dbReference>
<dbReference type="PROSITE" id="PS50011">
    <property type="entry name" value="PROTEIN_KINASE_DOM"/>
    <property type="match status" value="1"/>
</dbReference>
<dbReference type="InterPro" id="IPR041679">
    <property type="entry name" value="DNA2/NAM7-like_C"/>
</dbReference>
<evidence type="ECO:0000259" key="1">
    <source>
        <dbReference type="PROSITE" id="PS50011"/>
    </source>
</evidence>
<dbReference type="Pfam" id="PF13087">
    <property type="entry name" value="AAA_12"/>
    <property type="match status" value="1"/>
</dbReference>
<dbReference type="Gene3D" id="1.10.510.10">
    <property type="entry name" value="Transferase(Phosphotransferase) domain 1"/>
    <property type="match status" value="1"/>
</dbReference>
<dbReference type="Pfam" id="PF13086">
    <property type="entry name" value="AAA_11"/>
    <property type="match status" value="1"/>
</dbReference>
<dbReference type="Gene3D" id="3.40.50.300">
    <property type="entry name" value="P-loop containing nucleotide triphosphate hydrolases"/>
    <property type="match status" value="2"/>
</dbReference>
<dbReference type="GO" id="GO:0016301">
    <property type="term" value="F:kinase activity"/>
    <property type="evidence" value="ECO:0007669"/>
    <property type="project" value="UniProtKB-KW"/>
</dbReference>
<dbReference type="Pfam" id="PF00069">
    <property type="entry name" value="Pkinase"/>
    <property type="match status" value="1"/>
</dbReference>
<organism evidence="2 3">
    <name type="scientific">Clostridium cibarium</name>
    <dbReference type="NCBI Taxonomy" id="2762247"/>
    <lineage>
        <taxon>Bacteria</taxon>
        <taxon>Bacillati</taxon>
        <taxon>Bacillota</taxon>
        <taxon>Clostridia</taxon>
        <taxon>Eubacteriales</taxon>
        <taxon>Clostridiaceae</taxon>
        <taxon>Clostridium</taxon>
    </lineage>
</organism>
<evidence type="ECO:0000313" key="3">
    <source>
        <dbReference type="Proteomes" id="UP000627781"/>
    </source>
</evidence>
<dbReference type="InterPro" id="IPR008271">
    <property type="entry name" value="Ser/Thr_kinase_AS"/>
</dbReference>
<comment type="caution">
    <text evidence="2">The sequence shown here is derived from an EMBL/GenBank/DDBJ whole genome shotgun (WGS) entry which is preliminary data.</text>
</comment>
<dbReference type="InterPro" id="IPR041677">
    <property type="entry name" value="DNA2/NAM7_AAA_11"/>
</dbReference>
<gene>
    <name evidence="2" type="ORF">H9661_16970</name>
</gene>
<dbReference type="InterPro" id="IPR003593">
    <property type="entry name" value="AAA+_ATPase"/>
</dbReference>
<keyword evidence="2" id="KW-0808">Transferase</keyword>
<dbReference type="PROSITE" id="PS00108">
    <property type="entry name" value="PROTEIN_KINASE_ST"/>
    <property type="match status" value="1"/>
</dbReference>
<dbReference type="PANTHER" id="PTHR10887">
    <property type="entry name" value="DNA2/NAM7 HELICASE FAMILY"/>
    <property type="match status" value="1"/>
</dbReference>
<keyword evidence="2" id="KW-0418">Kinase</keyword>
<dbReference type="CDD" id="cd18808">
    <property type="entry name" value="SF1_C_Upf1"/>
    <property type="match status" value="1"/>
</dbReference>
<dbReference type="SMART" id="SM00382">
    <property type="entry name" value="AAA"/>
    <property type="match status" value="1"/>
</dbReference>
<dbReference type="RefSeq" id="WP_191769945.1">
    <property type="nucleotide sequence ID" value="NZ_JACSRA010000034.1"/>
</dbReference>
<dbReference type="SUPFAM" id="SSF56112">
    <property type="entry name" value="Protein kinase-like (PK-like)"/>
    <property type="match status" value="1"/>
</dbReference>
<dbReference type="InterPro" id="IPR011009">
    <property type="entry name" value="Kinase-like_dom_sf"/>
</dbReference>
<dbReference type="InterPro" id="IPR000719">
    <property type="entry name" value="Prot_kinase_dom"/>
</dbReference>
<dbReference type="EMBL" id="JACSRA010000034">
    <property type="protein sequence ID" value="MBD7913047.1"/>
    <property type="molecule type" value="Genomic_DNA"/>
</dbReference>
<dbReference type="PANTHER" id="PTHR10887:SF495">
    <property type="entry name" value="HELICASE SENATAXIN ISOFORM X1-RELATED"/>
    <property type="match status" value="1"/>
</dbReference>
<dbReference type="Gene3D" id="3.30.200.20">
    <property type="entry name" value="Phosphorylase Kinase, domain 1"/>
    <property type="match status" value="1"/>
</dbReference>
<dbReference type="InterPro" id="IPR045055">
    <property type="entry name" value="DNA2/NAM7-like"/>
</dbReference>
<sequence>MGQIIGDRYLLINPIGNNKKDNMDKSELYFARDMKSKEGVCLKLIKKDGFIDNDTRAELFKREYMSLRRLNHEKIIKYIDSGQDDDNLYIVTEYYYGDTLRDYITKNDITIEEKLKIAINITEALEYSHEKSVIHRDLKPDNIMINSPDDIKIIDFGISKILTQQYKTSQTVKCYMTIKYAAPEQLMRYEAIIESDIYSLGLNIAYLFSEIEPPDDKREVVQYIEKVSCSNNMKLLIKRMTEYEVEKRSKSLIEVKRILEKEYNELSAKTKKIYIRYNHYIKKLLLQMGYLEYRGDEHAYKFIKDDLISSYISKNDKNGKYYLIGKDVKYTCTLDNNSRYLLIQNVNVIEDHLQWEDEIRGKIHVQLPWSPINNEDKIGENNYISNLIQQIINEKRKAKTKRNRSEIKNVLLNKWDTYLKEEYNEINRKKRICRYNNLILDETGYKIYVDVEELDTDIEVGDVLQLTLEKSGQVSVGEFEDYSDNRLTIKLNADINPSYIAQRGIVGIDSRKSIANFRKLSRALNLLIAGNTVNRNLQDIITEPSLVEMDCPYEISDYVQDVLKNSVDSPNAEVVRKALGTKDIFLIQGPPGTGKSTVITELVCQILNINPDDKILITSQSNVAVDHVINKIVPLLDNIRVIRVGRNEKISLESKNLIMSQQLNKWVEEVKEESKINLKKYLKSNYNYSLEENEIDTKNIEHLDLEHEENSEEINLDRKQKIIDLTIEWHRRLGKLDEFYDIYASKASIIASTCLGMESKHVLNDIEYDWVIVDEAARANALELLVSLTKGKRIVLVGDHRQLPPVVNIELDRNRLEEKKIKQSELEISLFQDLFEKLPDSSKSILNSQYRMHPQISKLISNIFYPEIDINTILSENDRKHYLNWQPKCIKWINTSKVKDCFEVSDILQSKKNPCEARAILKELENIESNYEKKSKKGISVGIISGYDAHKKLLIDLIKPHDKKRWRCIDIIIDNVDAFQGSETDIVIYSMVRCNNENKIGFLYDSRRLNVALSRGKTALIIVGNIRFAETAKSYRGNPFVDIITFIKKHNKYCFVEEYNEN</sequence>
<dbReference type="SUPFAM" id="SSF52540">
    <property type="entry name" value="P-loop containing nucleoside triphosphate hydrolases"/>
    <property type="match status" value="1"/>
</dbReference>
<keyword evidence="3" id="KW-1185">Reference proteome</keyword>